<evidence type="ECO:0000256" key="2">
    <source>
        <dbReference type="ARBA" id="ARBA00022729"/>
    </source>
</evidence>
<dbReference type="Pfam" id="PF00497">
    <property type="entry name" value="SBP_bac_3"/>
    <property type="match status" value="1"/>
</dbReference>
<keyword evidence="2" id="KW-0732">Signal</keyword>
<gene>
    <name evidence="4" type="ORF">BK662_10940</name>
</gene>
<sequence length="148" mass="16068">MKVTEMQQSLKGKRVGVLTGTSREAFAKSRWAPAGVTVRSFDFNSQLVASLLTGELDATLQDSIEITQAFLNQHQGQNFDFSGPALKDPMLGSGVAMAVRKSDTALRDDLNAALERLKRNGQYQAITRRYLPPADDPNHGESATCIAA</sequence>
<accession>A0A423HSD8</accession>
<evidence type="ECO:0000313" key="4">
    <source>
        <dbReference type="EMBL" id="RON16095.1"/>
    </source>
</evidence>
<feature type="domain" description="Solute-binding protein family 3/N-terminal" evidence="3">
    <location>
        <begin position="47"/>
        <end position="131"/>
    </location>
</feature>
<dbReference type="PANTHER" id="PTHR35936:SF13">
    <property type="entry name" value="HISTIDINE-BINDING PERIPLASMIC PROTEIN"/>
    <property type="match status" value="1"/>
</dbReference>
<organism evidence="4 5">
    <name type="scientific">Pseudomonas frederiksbergensis</name>
    <dbReference type="NCBI Taxonomy" id="104087"/>
    <lineage>
        <taxon>Bacteria</taxon>
        <taxon>Pseudomonadati</taxon>
        <taxon>Pseudomonadota</taxon>
        <taxon>Gammaproteobacteria</taxon>
        <taxon>Pseudomonadales</taxon>
        <taxon>Pseudomonadaceae</taxon>
        <taxon>Pseudomonas</taxon>
    </lineage>
</organism>
<dbReference type="PANTHER" id="PTHR35936">
    <property type="entry name" value="MEMBRANE-BOUND LYTIC MUREIN TRANSGLYCOSYLASE F"/>
    <property type="match status" value="1"/>
</dbReference>
<name>A0A423HSD8_9PSED</name>
<evidence type="ECO:0000259" key="3">
    <source>
        <dbReference type="Pfam" id="PF00497"/>
    </source>
</evidence>
<reference evidence="4 5" key="1">
    <citation type="submission" date="2016-10" db="EMBL/GenBank/DDBJ databases">
        <title>Comparative genome analysis of multiple Pseudomonas spp. focuses on biocontrol and plant growth promoting traits.</title>
        <authorList>
            <person name="Tao X.-Y."/>
            <person name="Taylor C.G."/>
        </authorList>
    </citation>
    <scope>NUCLEOTIDE SEQUENCE [LARGE SCALE GENOMIC DNA]</scope>
    <source>
        <strain evidence="4 5">36C6</strain>
    </source>
</reference>
<dbReference type="SUPFAM" id="SSF53850">
    <property type="entry name" value="Periplasmic binding protein-like II"/>
    <property type="match status" value="1"/>
</dbReference>
<dbReference type="Gene3D" id="3.40.190.10">
    <property type="entry name" value="Periplasmic binding protein-like II"/>
    <property type="match status" value="2"/>
</dbReference>
<evidence type="ECO:0000313" key="5">
    <source>
        <dbReference type="Proteomes" id="UP000284002"/>
    </source>
</evidence>
<dbReference type="InterPro" id="IPR001638">
    <property type="entry name" value="Solute-binding_3/MltF_N"/>
</dbReference>
<dbReference type="AlphaFoldDB" id="A0A423HSD8"/>
<dbReference type="Proteomes" id="UP000284002">
    <property type="component" value="Unassembled WGS sequence"/>
</dbReference>
<comment type="caution">
    <text evidence="4">The sequence shown here is derived from an EMBL/GenBank/DDBJ whole genome shotgun (WGS) entry which is preliminary data.</text>
</comment>
<evidence type="ECO:0000256" key="1">
    <source>
        <dbReference type="ARBA" id="ARBA00010333"/>
    </source>
</evidence>
<dbReference type="EMBL" id="MOBM01000013">
    <property type="protein sequence ID" value="RON16095.1"/>
    <property type="molecule type" value="Genomic_DNA"/>
</dbReference>
<protein>
    <recommendedName>
        <fullName evidence="3">Solute-binding protein family 3/N-terminal domain-containing protein</fullName>
    </recommendedName>
</protein>
<comment type="similarity">
    <text evidence="1">Belongs to the bacterial solute-binding protein 3 family.</text>
</comment>
<proteinExistence type="inferred from homology"/>